<dbReference type="Gene3D" id="1.10.150.240">
    <property type="entry name" value="Putative phosphatase, domain 2"/>
    <property type="match status" value="1"/>
</dbReference>
<dbReference type="InterPro" id="IPR023214">
    <property type="entry name" value="HAD_sf"/>
</dbReference>
<proteinExistence type="predicted"/>
<dbReference type="PANTHER" id="PTHR43434:SF1">
    <property type="entry name" value="PHOSPHOGLYCOLATE PHOSPHATASE"/>
    <property type="match status" value="1"/>
</dbReference>
<dbReference type="SFLD" id="SFLDS00003">
    <property type="entry name" value="Haloacid_Dehalogenase"/>
    <property type="match status" value="1"/>
</dbReference>
<keyword evidence="2" id="KW-0378">Hydrolase</keyword>
<dbReference type="Pfam" id="PF00702">
    <property type="entry name" value="Hydrolase"/>
    <property type="match status" value="1"/>
</dbReference>
<organism evidence="2 3">
    <name type="scientific">Saccharopolyspora elongata</name>
    <dbReference type="NCBI Taxonomy" id="2530387"/>
    <lineage>
        <taxon>Bacteria</taxon>
        <taxon>Bacillati</taxon>
        <taxon>Actinomycetota</taxon>
        <taxon>Actinomycetes</taxon>
        <taxon>Pseudonocardiales</taxon>
        <taxon>Pseudonocardiaceae</taxon>
        <taxon>Saccharopolyspora</taxon>
    </lineage>
</organism>
<evidence type="ECO:0000256" key="1">
    <source>
        <dbReference type="SAM" id="MobiDB-lite"/>
    </source>
</evidence>
<dbReference type="SFLD" id="SFLDG01129">
    <property type="entry name" value="C1.5:_HAD__Beta-PGM__Phosphata"/>
    <property type="match status" value="1"/>
</dbReference>
<sequence length="278" mass="31313">MRTDPARDRHLLVVALPVNTPRQNTSADSSDAARGKENDLTRFAEIDHIVWDWNGTLFADTAALIDATIDIFARAGLPAVTRTRYQEHHTQPIPLFYDRLAERDLSDEEQQWLAEAFQETYVRYRQNVGLHPQARDVLRQCADAGFAQSLLSMYPHEKLLPLVETAEITAFFRRIDGLHTDEAAKKAPHLRRHLTEIGARPDRVLLVGDSVDDALAARECGAHCVLYHAGRDALHSREHFEALDVPIAENLHDAVTALLGHRQPDQDTGRPTWTTTTP</sequence>
<dbReference type="InterPro" id="IPR050155">
    <property type="entry name" value="HAD-like_hydrolase_sf"/>
</dbReference>
<comment type="caution">
    <text evidence="2">The sequence shown here is derived from an EMBL/GenBank/DDBJ whole genome shotgun (WGS) entry which is preliminary data.</text>
</comment>
<feature type="region of interest" description="Disordered" evidence="1">
    <location>
        <begin position="259"/>
        <end position="278"/>
    </location>
</feature>
<reference evidence="2 3" key="1">
    <citation type="submission" date="2019-03" db="EMBL/GenBank/DDBJ databases">
        <title>Draft genome sequences of novel Actinobacteria.</title>
        <authorList>
            <person name="Sahin N."/>
            <person name="Ay H."/>
            <person name="Saygin H."/>
        </authorList>
    </citation>
    <scope>NUCLEOTIDE SEQUENCE [LARGE SCALE GENOMIC DNA]</scope>
    <source>
        <strain evidence="2 3">7K502</strain>
    </source>
</reference>
<dbReference type="InterPro" id="IPR023198">
    <property type="entry name" value="PGP-like_dom2"/>
</dbReference>
<dbReference type="SUPFAM" id="SSF56784">
    <property type="entry name" value="HAD-like"/>
    <property type="match status" value="1"/>
</dbReference>
<dbReference type="AlphaFoldDB" id="A0A4R4Y3L5"/>
<dbReference type="GO" id="GO:0008967">
    <property type="term" value="F:phosphoglycolate phosphatase activity"/>
    <property type="evidence" value="ECO:0007669"/>
    <property type="project" value="TreeGrafter"/>
</dbReference>
<dbReference type="PANTHER" id="PTHR43434">
    <property type="entry name" value="PHOSPHOGLYCOLATE PHOSPHATASE"/>
    <property type="match status" value="1"/>
</dbReference>
<dbReference type="InterPro" id="IPR036412">
    <property type="entry name" value="HAD-like_sf"/>
</dbReference>
<dbReference type="GO" id="GO:0005829">
    <property type="term" value="C:cytosol"/>
    <property type="evidence" value="ECO:0007669"/>
    <property type="project" value="TreeGrafter"/>
</dbReference>
<dbReference type="GO" id="GO:0006281">
    <property type="term" value="P:DNA repair"/>
    <property type="evidence" value="ECO:0007669"/>
    <property type="project" value="TreeGrafter"/>
</dbReference>
<dbReference type="OrthoDB" id="4307245at2"/>
<dbReference type="EMBL" id="SMKW01000090">
    <property type="protein sequence ID" value="TDD38079.1"/>
    <property type="molecule type" value="Genomic_DNA"/>
</dbReference>
<accession>A0A4R4Y3L5</accession>
<gene>
    <name evidence="2" type="ORF">E1288_39645</name>
</gene>
<protein>
    <submittedName>
        <fullName evidence="2">HAD family hydrolase</fullName>
    </submittedName>
</protein>
<evidence type="ECO:0000313" key="3">
    <source>
        <dbReference type="Proteomes" id="UP000294947"/>
    </source>
</evidence>
<evidence type="ECO:0000313" key="2">
    <source>
        <dbReference type="EMBL" id="TDD38079.1"/>
    </source>
</evidence>
<dbReference type="Gene3D" id="3.40.50.1000">
    <property type="entry name" value="HAD superfamily/HAD-like"/>
    <property type="match status" value="1"/>
</dbReference>
<keyword evidence="3" id="KW-1185">Reference proteome</keyword>
<dbReference type="Proteomes" id="UP000294947">
    <property type="component" value="Unassembled WGS sequence"/>
</dbReference>
<name>A0A4R4Y3L5_9PSEU</name>